<evidence type="ECO:0000313" key="1">
    <source>
        <dbReference type="EMBL" id="MPM79923.1"/>
    </source>
</evidence>
<dbReference type="AlphaFoldDB" id="A0A645CSN5"/>
<sequence length="86" mass="9244">MLRGFLAGLAAHLSPGGEGWLIMSDLAEHLGLRAPGELEGWIAGAGLRVTARLDTRPRHGKVQDRDDPLHAARAAEVTSLWRLVGQ</sequence>
<evidence type="ECO:0008006" key="2">
    <source>
        <dbReference type="Google" id="ProtNLM"/>
    </source>
</evidence>
<organism evidence="1">
    <name type="scientific">bioreactor metagenome</name>
    <dbReference type="NCBI Taxonomy" id="1076179"/>
    <lineage>
        <taxon>unclassified sequences</taxon>
        <taxon>metagenomes</taxon>
        <taxon>ecological metagenomes</taxon>
    </lineage>
</organism>
<dbReference type="EMBL" id="VSSQ01029696">
    <property type="protein sequence ID" value="MPM79923.1"/>
    <property type="molecule type" value="Genomic_DNA"/>
</dbReference>
<proteinExistence type="predicted"/>
<name>A0A645CSN5_9ZZZZ</name>
<gene>
    <name evidence="1" type="ORF">SDC9_126966</name>
</gene>
<reference evidence="1" key="1">
    <citation type="submission" date="2019-08" db="EMBL/GenBank/DDBJ databases">
        <authorList>
            <person name="Kucharzyk K."/>
            <person name="Murdoch R.W."/>
            <person name="Higgins S."/>
            <person name="Loffler F."/>
        </authorList>
    </citation>
    <scope>NUCLEOTIDE SEQUENCE</scope>
</reference>
<accession>A0A645CSN5</accession>
<protein>
    <recommendedName>
        <fullName evidence="2">Methyltransferase</fullName>
    </recommendedName>
</protein>
<comment type="caution">
    <text evidence="1">The sequence shown here is derived from an EMBL/GenBank/DDBJ whole genome shotgun (WGS) entry which is preliminary data.</text>
</comment>